<name>A0A2U8U642_9POXV</name>
<comment type="subcellular location">
    <subcellularLocation>
        <location evidence="1">Virion</location>
    </subcellularLocation>
</comment>
<dbReference type="EMBL" id="MG367487">
    <property type="protein sequence ID" value="AWM97835.1"/>
    <property type="molecule type" value="Genomic_DNA"/>
</dbReference>
<keyword evidence="5" id="KW-0946">Virion</keyword>
<evidence type="ECO:0000313" key="10">
    <source>
        <dbReference type="EMBL" id="AWM97835.1"/>
    </source>
</evidence>
<dbReference type="Pfam" id="PF03294">
    <property type="entry name" value="Pox_Rap94"/>
    <property type="match status" value="1"/>
</dbReference>
<evidence type="ECO:0000256" key="5">
    <source>
        <dbReference type="ARBA" id="ARBA00022844"/>
    </source>
</evidence>
<evidence type="ECO:0000256" key="3">
    <source>
        <dbReference type="ARBA" id="ARBA00019543"/>
    </source>
</evidence>
<evidence type="ECO:0000256" key="6">
    <source>
        <dbReference type="ARBA" id="ARBA00023015"/>
    </source>
</evidence>
<keyword evidence="4" id="KW-0806">Transcription termination</keyword>
<evidence type="ECO:0000256" key="9">
    <source>
        <dbReference type="ARBA" id="ARBA00033422"/>
    </source>
</evidence>
<dbReference type="InterPro" id="IPR004974">
    <property type="entry name" value="Pox_Rap94"/>
</dbReference>
<evidence type="ECO:0000256" key="1">
    <source>
        <dbReference type="ARBA" id="ARBA00004328"/>
    </source>
</evidence>
<accession>A0A2U8U642</accession>
<evidence type="ECO:0000256" key="7">
    <source>
        <dbReference type="ARBA" id="ARBA00023163"/>
    </source>
</evidence>
<evidence type="ECO:0000256" key="2">
    <source>
        <dbReference type="ARBA" id="ARBA00007680"/>
    </source>
</evidence>
<evidence type="ECO:0000256" key="4">
    <source>
        <dbReference type="ARBA" id="ARBA00022472"/>
    </source>
</evidence>
<dbReference type="GO" id="GO:0044423">
    <property type="term" value="C:virion component"/>
    <property type="evidence" value="ECO:0007669"/>
    <property type="project" value="UniProtKB-KW"/>
</dbReference>
<protein>
    <recommendedName>
        <fullName evidence="3">RNA polymerase-associated transcription-specificity factor RAP94</fullName>
    </recommendedName>
    <alternativeName>
        <fullName evidence="8">Protein H4</fullName>
    </alternativeName>
    <alternativeName>
        <fullName evidence="9">RPO-associated protein of 94 kDa</fullName>
    </alternativeName>
</protein>
<dbReference type="GO" id="GO:0006353">
    <property type="term" value="P:DNA-templated transcription termination"/>
    <property type="evidence" value="ECO:0007669"/>
    <property type="project" value="UniProtKB-KW"/>
</dbReference>
<sequence length="797" mass="94003">MDSKESILIELIPKIKAYLLDPNTGPKSYSNFIENNKNIFMINLYNIYTITEEEIRLLYSTIEQNIDVDDKSLVSIFSYIGYKFEQNIKEEKMSTSMFVSDRNNDDMTYNLYNLFFNTLDLYIRQRRVNILVNNDSHGDIAINYRTSDLTSSFKAETESDVREIPFNMKDMLQYVSKNIDQLRFSKKYLDFAYLCRHIGIPISKRKFNVRYVYLYRVDGLSIPIVIKDYLDVKYVYLEATNKVYKNSFSEEHNNSLSDWGRIIIPKLKHRHLYSYMFLSSYHLCDLFIDLMTDRDIKFKELKLRDTIEISEPNLWKVDLVIDTPQCEHQIKLEEALKIGTDYFTKVNDFAKTYIYYEDGVAYCTICGMNIPIFNHDAADVVKSTVMVTTVNKSIFLGEPYSYFVHSQRFIFNIIMSFDNIMKSQTWTMKYNINRLILDFLISINSHRHEYEKKFSTEIKSGVFFLRLAANLFDIHVSSTELFYTSKMLNLNYIVVLVIVLNSSADFIVSYMNSKKKTVDESSLKYAISVIIYDFLMKTRIAEKGTLDTIVLFTDVYTTIMPDELSVHYQRITIELNRLVMIQRSTKIQDYDVENRLEEPPLIKIKMFAGSGTVIKSMSVRKHYRVDKKIVSPVPVKTTDEVALKAFKKIITTNDDTKVLIRVHNTNASKLVTFTYHLKIEVEKKKIIIPLKSLFVHNTLKYYYSMPALYVFRFGDPFPFDDLLIDVEHIQYKVNCYNLLRHCLLPNSDVFVYFSNSLNRLELEFEFYKFLSRFVDVPLWIDENISRIRELHMINFNN</sequence>
<organism evidence="10">
    <name type="scientific">Baiomys poxvirus</name>
    <dbReference type="NCBI Taxonomy" id="2203081"/>
    <lineage>
        <taxon>Viruses</taxon>
        <taxon>Varidnaviria</taxon>
        <taxon>Bamfordvirae</taxon>
        <taxon>Nucleocytoviricota</taxon>
        <taxon>Pokkesviricetes</taxon>
        <taxon>Chitovirales</taxon>
        <taxon>Poxviridae</taxon>
    </lineage>
</organism>
<keyword evidence="6" id="KW-0805">Transcription regulation</keyword>
<evidence type="ECO:0000256" key="8">
    <source>
        <dbReference type="ARBA" id="ARBA00032150"/>
    </source>
</evidence>
<proteinExistence type="inferred from homology"/>
<reference evidence="10" key="1">
    <citation type="journal article" date="2018" name="Emerg. Infect. Dis.">
        <title>Novel Poxvirus in Proliferative Lesions of Wild Rodents in East Central Texas, USA.</title>
        <authorList>
            <person name="Hodo C.L."/>
            <person name="Mauldin M.R."/>
            <person name="Light J.E."/>
            <person name="Wilkins K."/>
            <person name="Tang S."/>
            <person name="Nakazawa Y."/>
            <person name="Emerson G.L."/>
            <person name="Ritter J.M."/>
            <person name="Mansell J.L."/>
            <person name="Hamer S.A."/>
        </authorList>
    </citation>
    <scope>NUCLEOTIDE SEQUENCE</scope>
    <source>
        <strain evidence="10">T14-N038</strain>
    </source>
</reference>
<keyword evidence="7" id="KW-0804">Transcription</keyword>
<dbReference type="GO" id="GO:0003700">
    <property type="term" value="F:DNA-binding transcription factor activity"/>
    <property type="evidence" value="ECO:0007669"/>
    <property type="project" value="InterPro"/>
</dbReference>
<comment type="similarity">
    <text evidence="2">Belongs to the poxviridae protein RAP94 family.</text>
</comment>